<sequence>MAGRIVIFGATGYTGTLIARSLTESGLRPVLAARSAQRLERLADDLGGLDTAIADVTAPHTVRALVERGDVLVSTVGPFARWGQAAAEAAIDAGAHYVDSTGEPAFIRQVFEHYGPAAEPADCAMLPSFGFDWVPGNLAGAMAMTDAGPNAVRLDIGYFSRGGGVSGGTTASMLGVVVEPSFAYRRGRLRSEPIGARVKRFDLDTGKPRQGISVGGSEHFGLPSLYPSLQDVDVILGKGGKLTRAMPLVTKSISAATAVAPIRRALTTFVHNRVTGSTGGPDDQQRATGTSTIIADARGPNDQLLQRVRLDGPNGYTFTADIIAWAASVAARGELRGRGGLGPVAAFGLEALTAAAAQVGLNRTR</sequence>
<organism evidence="2 3">
    <name type="scientific">Williamsia sterculiae</name>
    <dbReference type="NCBI Taxonomy" id="1344003"/>
    <lineage>
        <taxon>Bacteria</taxon>
        <taxon>Bacillati</taxon>
        <taxon>Actinomycetota</taxon>
        <taxon>Actinomycetes</taxon>
        <taxon>Mycobacteriales</taxon>
        <taxon>Nocardiaceae</taxon>
        <taxon>Williamsia</taxon>
    </lineage>
</organism>
<dbReference type="SUPFAM" id="SSF51735">
    <property type="entry name" value="NAD(P)-binding Rossmann-fold domains"/>
    <property type="match status" value="1"/>
</dbReference>
<reference evidence="2 3" key="1">
    <citation type="submission" date="2017-01" db="EMBL/GenBank/DDBJ databases">
        <authorList>
            <person name="Mah S.A."/>
            <person name="Swanson W.J."/>
            <person name="Moy G.W."/>
            <person name="Vacquier V.D."/>
        </authorList>
    </citation>
    <scope>NUCLEOTIDE SEQUENCE [LARGE SCALE GENOMIC DNA]</scope>
    <source>
        <strain evidence="2 3">CPCC 203464</strain>
    </source>
</reference>
<dbReference type="InterPro" id="IPR005097">
    <property type="entry name" value="Sacchrp_dh_NADP-bd"/>
</dbReference>
<dbReference type="AlphaFoldDB" id="A0A1N7HFD2"/>
<protein>
    <submittedName>
        <fullName evidence="2">Uncharacterized conserved protein</fullName>
    </submittedName>
</protein>
<accession>A0A1N7HFD2</accession>
<dbReference type="Gene3D" id="3.40.50.720">
    <property type="entry name" value="NAD(P)-binding Rossmann-like Domain"/>
    <property type="match status" value="1"/>
</dbReference>
<dbReference type="Proteomes" id="UP000186218">
    <property type="component" value="Unassembled WGS sequence"/>
</dbReference>
<evidence type="ECO:0000259" key="1">
    <source>
        <dbReference type="Pfam" id="PF03435"/>
    </source>
</evidence>
<dbReference type="PANTHER" id="PTHR43781:SF1">
    <property type="entry name" value="SACCHAROPINE DEHYDROGENASE"/>
    <property type="match status" value="1"/>
</dbReference>
<evidence type="ECO:0000313" key="3">
    <source>
        <dbReference type="Proteomes" id="UP000186218"/>
    </source>
</evidence>
<feature type="domain" description="Saccharopine dehydrogenase NADP binding" evidence="1">
    <location>
        <begin position="5"/>
        <end position="101"/>
    </location>
</feature>
<proteinExistence type="predicted"/>
<dbReference type="Pfam" id="PF03435">
    <property type="entry name" value="Sacchrp_dh_NADP"/>
    <property type="match status" value="1"/>
</dbReference>
<name>A0A1N7HFD2_9NOCA</name>
<keyword evidence="3" id="KW-1185">Reference proteome</keyword>
<dbReference type="RefSeq" id="WP_076482913.1">
    <property type="nucleotide sequence ID" value="NZ_FTNT01000016.1"/>
</dbReference>
<gene>
    <name evidence="2" type="ORF">SAMN05445060_4120</name>
</gene>
<dbReference type="InterPro" id="IPR036291">
    <property type="entry name" value="NAD(P)-bd_dom_sf"/>
</dbReference>
<dbReference type="EMBL" id="FTNT01000016">
    <property type="protein sequence ID" value="SIS23431.1"/>
    <property type="molecule type" value="Genomic_DNA"/>
</dbReference>
<evidence type="ECO:0000313" key="2">
    <source>
        <dbReference type="EMBL" id="SIS23431.1"/>
    </source>
</evidence>
<dbReference type="STRING" id="1344003.SAMN05445060_4120"/>
<dbReference type="OrthoDB" id="9774199at2"/>
<dbReference type="PANTHER" id="PTHR43781">
    <property type="entry name" value="SACCHAROPINE DEHYDROGENASE"/>
    <property type="match status" value="1"/>
</dbReference>